<dbReference type="EMBL" id="JAUUTY010000001">
    <property type="protein sequence ID" value="KAK1699480.1"/>
    <property type="molecule type" value="Genomic_DNA"/>
</dbReference>
<keyword evidence="3 5" id="KW-0964">Secreted</keyword>
<dbReference type="SUPFAM" id="SSF51101">
    <property type="entry name" value="Mannose-binding lectins"/>
    <property type="match status" value="1"/>
</dbReference>
<comment type="subunit">
    <text evidence="2 5">Homodimer.</text>
</comment>
<feature type="domain" description="Jacalin-type lectin" evidence="6">
    <location>
        <begin position="128"/>
        <end position="225"/>
    </location>
</feature>
<dbReference type="Gene3D" id="2.40.480.10">
    <property type="entry name" value="Allene oxide cyclase-like"/>
    <property type="match status" value="1"/>
</dbReference>
<comment type="similarity">
    <text evidence="1 5">Belongs to the plant dirigent protein family.</text>
</comment>
<evidence type="ECO:0000256" key="2">
    <source>
        <dbReference type="ARBA" id="ARBA00011738"/>
    </source>
</evidence>
<dbReference type="InterPro" id="IPR004265">
    <property type="entry name" value="Dirigent"/>
</dbReference>
<keyword evidence="5" id="KW-0052">Apoplast</keyword>
<dbReference type="GO" id="GO:0009699">
    <property type="term" value="P:phenylpropanoid biosynthetic process"/>
    <property type="evidence" value="ECO:0007669"/>
    <property type="project" value="UniProtKB-ARBA"/>
</dbReference>
<evidence type="ECO:0000313" key="9">
    <source>
        <dbReference type="Proteomes" id="UP001231189"/>
    </source>
</evidence>
<accession>A0AAD8U8A6</accession>
<dbReference type="EMBL" id="JAUUTY010000001">
    <property type="protein sequence ID" value="KAK1699418.1"/>
    <property type="molecule type" value="Genomic_DNA"/>
</dbReference>
<dbReference type="GO" id="GO:0048046">
    <property type="term" value="C:apoplast"/>
    <property type="evidence" value="ECO:0007669"/>
    <property type="project" value="UniProtKB-SubCell"/>
</dbReference>
<evidence type="ECO:0000256" key="4">
    <source>
        <dbReference type="ARBA" id="ARBA00022734"/>
    </source>
</evidence>
<dbReference type="GO" id="GO:0030246">
    <property type="term" value="F:carbohydrate binding"/>
    <property type="evidence" value="ECO:0007669"/>
    <property type="project" value="UniProtKB-KW"/>
</dbReference>
<dbReference type="InterPro" id="IPR001229">
    <property type="entry name" value="Jacalin-like_lectin_dom"/>
</dbReference>
<evidence type="ECO:0000256" key="3">
    <source>
        <dbReference type="ARBA" id="ARBA00022525"/>
    </source>
</evidence>
<comment type="subcellular location">
    <subcellularLocation>
        <location evidence="5">Secreted</location>
        <location evidence="5">Extracellular space</location>
        <location evidence="5">Apoplast</location>
    </subcellularLocation>
</comment>
<keyword evidence="4" id="KW-0430">Lectin</keyword>
<evidence type="ECO:0000256" key="1">
    <source>
        <dbReference type="ARBA" id="ARBA00010746"/>
    </source>
</evidence>
<dbReference type="InterPro" id="IPR036404">
    <property type="entry name" value="Jacalin-like_lectin_dom_sf"/>
</dbReference>
<dbReference type="AlphaFoldDB" id="A0AAD8U8A6"/>
<comment type="function">
    <text evidence="5">Dirigent proteins impart stereoselectivity on the phenoxy radical-coupling reaction, yielding optically active lignans from two molecules of coniferyl alcohol in the biosynthesis of lignans, flavonolignans, and alkaloids and thus plays a central role in plant secondary metabolism.</text>
</comment>
<dbReference type="Gene3D" id="2.100.10.30">
    <property type="entry name" value="Jacalin-like lectin domain"/>
    <property type="match status" value="1"/>
</dbReference>
<proteinExistence type="inferred from homology"/>
<organism evidence="7 9">
    <name type="scientific">Lolium multiflorum</name>
    <name type="common">Italian ryegrass</name>
    <name type="synonym">Lolium perenne subsp. multiflorum</name>
    <dbReference type="NCBI Taxonomy" id="4521"/>
    <lineage>
        <taxon>Eukaryota</taxon>
        <taxon>Viridiplantae</taxon>
        <taxon>Streptophyta</taxon>
        <taxon>Embryophyta</taxon>
        <taxon>Tracheophyta</taxon>
        <taxon>Spermatophyta</taxon>
        <taxon>Magnoliopsida</taxon>
        <taxon>Liliopsida</taxon>
        <taxon>Poales</taxon>
        <taxon>Poaceae</taxon>
        <taxon>BOP clade</taxon>
        <taxon>Pooideae</taxon>
        <taxon>Poodae</taxon>
        <taxon>Poeae</taxon>
        <taxon>Poeae Chloroplast Group 2 (Poeae type)</taxon>
        <taxon>Loliodinae</taxon>
        <taxon>Loliinae</taxon>
        <taxon>Lolium</taxon>
    </lineage>
</organism>
<comment type="caution">
    <text evidence="7">The sequence shown here is derived from an EMBL/GenBank/DDBJ whole genome shotgun (WGS) entry which is preliminary data.</text>
</comment>
<dbReference type="Pfam" id="PF03018">
    <property type="entry name" value="Dirigent"/>
    <property type="match status" value="1"/>
</dbReference>
<evidence type="ECO:0000259" key="6">
    <source>
        <dbReference type="Pfam" id="PF01419"/>
    </source>
</evidence>
<keyword evidence="9" id="KW-1185">Reference proteome</keyword>
<evidence type="ECO:0000313" key="7">
    <source>
        <dbReference type="EMBL" id="KAK1699418.1"/>
    </source>
</evidence>
<sequence length="283" mass="30571">MFGRSVGLDWDIRDGLDPATSKIVARGRGSAMGDSMTTHGYFLSLDILFTDERFKGSTLKVLGSYDNTEEAGADHLAIVGGTGEFEYAQGTISYKPLMLSAVQIIREVNIRVFCRNVPPPTPLVKKEGPLGGPGGANFDIPAGALPPQRIKSITIRSDGAINSLAYSYIDQAGNEQTSGPWGGSGGFLRTTINFPEGETLKKVIGTTAIFDKIQIVTSLTFITNSPMFSATFSRFTSVSRRVRHCRRSKTCSKPVRVHHNGDTFQAKPLLGEGYSGTVATTRR</sequence>
<dbReference type="InterPro" id="IPR044859">
    <property type="entry name" value="Allene_oxi_cyc_Dirigent"/>
</dbReference>
<evidence type="ECO:0000256" key="5">
    <source>
        <dbReference type="RuleBase" id="RU363099"/>
    </source>
</evidence>
<evidence type="ECO:0000313" key="8">
    <source>
        <dbReference type="EMBL" id="KAK1699480.1"/>
    </source>
</evidence>
<name>A0AAD8U8A6_LOLMU</name>
<dbReference type="PANTHER" id="PTHR46506">
    <property type="entry name" value="OS05G0143600 PROTEIN"/>
    <property type="match status" value="1"/>
</dbReference>
<reference evidence="7" key="1">
    <citation type="submission" date="2023-07" db="EMBL/GenBank/DDBJ databases">
        <title>A chromosome-level genome assembly of Lolium multiflorum.</title>
        <authorList>
            <person name="Chen Y."/>
            <person name="Copetti D."/>
            <person name="Kolliker R."/>
            <person name="Studer B."/>
        </authorList>
    </citation>
    <scope>NUCLEOTIDE SEQUENCE</scope>
    <source>
        <strain evidence="7">02402/16</strain>
        <tissue evidence="7">Leaf</tissue>
    </source>
</reference>
<gene>
    <name evidence="7" type="ORF">QYE76_016115</name>
    <name evidence="8" type="ORF">QYE76_016177</name>
</gene>
<dbReference type="Proteomes" id="UP001231189">
    <property type="component" value="Unassembled WGS sequence"/>
</dbReference>
<protein>
    <recommendedName>
        <fullName evidence="5">Dirigent protein</fullName>
    </recommendedName>
</protein>
<dbReference type="Pfam" id="PF01419">
    <property type="entry name" value="Jacalin"/>
    <property type="match status" value="1"/>
</dbReference>